<evidence type="ECO:0000313" key="1">
    <source>
        <dbReference type="EMBL" id="EDS37962.1"/>
    </source>
</evidence>
<evidence type="ECO:0000313" key="3">
    <source>
        <dbReference type="Proteomes" id="UP000002320"/>
    </source>
</evidence>
<dbReference type="SUPFAM" id="SSF63748">
    <property type="entry name" value="Tudor/PWWP/MBT"/>
    <property type="match status" value="1"/>
</dbReference>
<dbReference type="OrthoDB" id="10052065at2759"/>
<dbReference type="InParanoid" id="B0X087"/>
<protein>
    <submittedName>
        <fullName evidence="1 2">Uncharacterized protein</fullName>
    </submittedName>
</protein>
<organism>
    <name type="scientific">Culex quinquefasciatus</name>
    <name type="common">Southern house mosquito</name>
    <name type="synonym">Culex pungens</name>
    <dbReference type="NCBI Taxonomy" id="7176"/>
    <lineage>
        <taxon>Eukaryota</taxon>
        <taxon>Metazoa</taxon>
        <taxon>Ecdysozoa</taxon>
        <taxon>Arthropoda</taxon>
        <taxon>Hexapoda</taxon>
        <taxon>Insecta</taxon>
        <taxon>Pterygota</taxon>
        <taxon>Neoptera</taxon>
        <taxon>Endopterygota</taxon>
        <taxon>Diptera</taxon>
        <taxon>Nematocera</taxon>
        <taxon>Culicoidea</taxon>
        <taxon>Culicidae</taxon>
        <taxon>Culicinae</taxon>
        <taxon>Culicini</taxon>
        <taxon>Culex</taxon>
        <taxon>Culex</taxon>
    </lineage>
</organism>
<dbReference type="KEGG" id="cqu:CpipJ_CPIJ013012"/>
<dbReference type="STRING" id="7176.B0X087"/>
<dbReference type="Proteomes" id="UP000002320">
    <property type="component" value="Unassembled WGS sequence"/>
</dbReference>
<dbReference type="HOGENOM" id="CLU_1483399_0_0_1"/>
<evidence type="ECO:0000313" key="2">
    <source>
        <dbReference type="EnsemblMetazoa" id="CPIJ013012-PA"/>
    </source>
</evidence>
<accession>B0X087</accession>
<dbReference type="EnsemblMetazoa" id="CPIJ013012-RA">
    <property type="protein sequence ID" value="CPIJ013012-PA"/>
    <property type="gene ID" value="CPIJ013012"/>
</dbReference>
<dbReference type="VEuPathDB" id="VectorBase:CPIJ013012"/>
<gene>
    <name evidence="2" type="primary">6045753</name>
    <name evidence="1" type="ORF">CpipJ_CPIJ013012</name>
</gene>
<dbReference type="VEuPathDB" id="VectorBase:CQUJHB003094"/>
<keyword evidence="3" id="KW-1185">Reference proteome</keyword>
<dbReference type="InterPro" id="IPR035437">
    <property type="entry name" value="SNase_OB-fold_sf"/>
</dbReference>
<reference evidence="1" key="1">
    <citation type="submission" date="2007-03" db="EMBL/GenBank/DDBJ databases">
        <title>Annotation of Culex pipiens quinquefasciatus.</title>
        <authorList>
            <consortium name="The Broad Institute Genome Sequencing Platform"/>
            <person name="Atkinson P.W."/>
            <person name="Hemingway J."/>
            <person name="Christensen B.M."/>
            <person name="Higgs S."/>
            <person name="Kodira C."/>
            <person name="Hannick L."/>
            <person name="Megy K."/>
            <person name="O'Leary S."/>
            <person name="Pearson M."/>
            <person name="Haas B.J."/>
            <person name="Mauceli E."/>
            <person name="Wortman J.R."/>
            <person name="Lee N.H."/>
            <person name="Guigo R."/>
            <person name="Stanke M."/>
            <person name="Alvarado L."/>
            <person name="Amedeo P."/>
            <person name="Antoine C.H."/>
            <person name="Arensburger P."/>
            <person name="Bidwell S.L."/>
            <person name="Crawford M."/>
            <person name="Camaro F."/>
            <person name="Devon K."/>
            <person name="Engels R."/>
            <person name="Hammond M."/>
            <person name="Howarth C."/>
            <person name="Koehrsen M."/>
            <person name="Lawson D."/>
            <person name="Montgomery P."/>
            <person name="Nene V."/>
            <person name="Nusbaum C."/>
            <person name="Puiu D."/>
            <person name="Romero-Severson J."/>
            <person name="Severson D.W."/>
            <person name="Shumway M."/>
            <person name="Sisk P."/>
            <person name="Stolte C."/>
            <person name="Zeng Q."/>
            <person name="Eisenstadt E."/>
            <person name="Fraser-Liggett C."/>
            <person name="Strausberg R."/>
            <person name="Galagan J."/>
            <person name="Birren B."/>
            <person name="Collins F.H."/>
        </authorList>
    </citation>
    <scope>NUCLEOTIDE SEQUENCE [LARGE SCALE GENOMIC DNA]</scope>
    <source>
        <strain evidence="1">JHB</strain>
    </source>
</reference>
<dbReference type="Gene3D" id="2.40.50.90">
    <property type="match status" value="1"/>
</dbReference>
<reference evidence="2" key="2">
    <citation type="submission" date="2021-02" db="UniProtKB">
        <authorList>
            <consortium name="EnsemblMetazoa"/>
        </authorList>
    </citation>
    <scope>IDENTIFICATION</scope>
    <source>
        <strain evidence="2">JHB</strain>
    </source>
</reference>
<dbReference type="AlphaFoldDB" id="B0X087"/>
<name>B0X087_CULQU</name>
<dbReference type="EMBL" id="DS232230">
    <property type="protein sequence ID" value="EDS37962.1"/>
    <property type="molecule type" value="Genomic_DNA"/>
</dbReference>
<sequence length="182" mass="21132">MVIIPTLDAEVVELFSLDRISVFYVDYGNPGTLMIDQLRYWDDYLPFLAVHRRIANIKPLKQNHPEAIDQFRRVVLDRGVKIHLLDNQSPWEIQRANSWAWEAGTVIERIGRANYDIFLDDRRRLIRAHANQLKNRVSKIAAPPEPTPQQIDLLRRFCTRTCSASVDSFSSGRPLPPPNRFL</sequence>
<proteinExistence type="predicted"/>